<evidence type="ECO:0000313" key="2">
    <source>
        <dbReference type="EMBL" id="TNV74836.1"/>
    </source>
</evidence>
<accession>A0A8J8NGR2</accession>
<dbReference type="Proteomes" id="UP000785679">
    <property type="component" value="Unassembled WGS sequence"/>
</dbReference>
<reference evidence="2" key="1">
    <citation type="submission" date="2019-06" db="EMBL/GenBank/DDBJ databases">
        <authorList>
            <person name="Zheng W."/>
        </authorList>
    </citation>
    <scope>NUCLEOTIDE SEQUENCE</scope>
    <source>
        <strain evidence="2">QDHG01</strain>
    </source>
</reference>
<keyword evidence="1" id="KW-1133">Transmembrane helix</keyword>
<organism evidence="2 3">
    <name type="scientific">Halteria grandinella</name>
    <dbReference type="NCBI Taxonomy" id="5974"/>
    <lineage>
        <taxon>Eukaryota</taxon>
        <taxon>Sar</taxon>
        <taxon>Alveolata</taxon>
        <taxon>Ciliophora</taxon>
        <taxon>Intramacronucleata</taxon>
        <taxon>Spirotrichea</taxon>
        <taxon>Stichotrichia</taxon>
        <taxon>Sporadotrichida</taxon>
        <taxon>Halteriidae</taxon>
        <taxon>Halteria</taxon>
    </lineage>
</organism>
<dbReference type="EMBL" id="RRYP01016602">
    <property type="protein sequence ID" value="TNV74836.1"/>
    <property type="molecule type" value="Genomic_DNA"/>
</dbReference>
<name>A0A8J8NGR2_HALGN</name>
<evidence type="ECO:0008006" key="4">
    <source>
        <dbReference type="Google" id="ProtNLM"/>
    </source>
</evidence>
<comment type="caution">
    <text evidence="2">The sequence shown here is derived from an EMBL/GenBank/DDBJ whole genome shotgun (WGS) entry which is preliminary data.</text>
</comment>
<evidence type="ECO:0000256" key="1">
    <source>
        <dbReference type="SAM" id="Phobius"/>
    </source>
</evidence>
<sequence length="175" mass="20429">MDFEEISNHSLSSPLFQLQMSAQKYFFLLVSTNPILFKISIPQISFFSPFIFILLFVCITHSLFSTYLTLTSFHVSDLLLQYRIKKNQKCPLIKLTMGAICSKTHTKQNNYQQQNDFQIILHQVNPQSEPVEEELRDKKHNKIDAAQNSIDLNKKRYSSKDMSIISKYIENELSK</sequence>
<dbReference type="AlphaFoldDB" id="A0A8J8NGR2"/>
<proteinExistence type="predicted"/>
<keyword evidence="1" id="KW-0472">Membrane</keyword>
<protein>
    <recommendedName>
        <fullName evidence="4">Transmembrane protein</fullName>
    </recommendedName>
</protein>
<feature type="transmembrane region" description="Helical" evidence="1">
    <location>
        <begin position="25"/>
        <end position="44"/>
    </location>
</feature>
<keyword evidence="3" id="KW-1185">Reference proteome</keyword>
<evidence type="ECO:0000313" key="3">
    <source>
        <dbReference type="Proteomes" id="UP000785679"/>
    </source>
</evidence>
<feature type="transmembrane region" description="Helical" evidence="1">
    <location>
        <begin position="50"/>
        <end position="70"/>
    </location>
</feature>
<gene>
    <name evidence="2" type="ORF">FGO68_gene7872</name>
</gene>
<keyword evidence="1" id="KW-0812">Transmembrane</keyword>